<proteinExistence type="predicted"/>
<feature type="transmembrane region" description="Helical" evidence="1">
    <location>
        <begin position="12"/>
        <end position="31"/>
    </location>
</feature>
<organism evidence="2 3">
    <name type="scientific">Acetobacteroides hydrogenigenes</name>
    <dbReference type="NCBI Taxonomy" id="979970"/>
    <lineage>
        <taxon>Bacteria</taxon>
        <taxon>Pseudomonadati</taxon>
        <taxon>Bacteroidota</taxon>
        <taxon>Bacteroidia</taxon>
        <taxon>Bacteroidales</taxon>
        <taxon>Rikenellaceae</taxon>
        <taxon>Acetobacteroides</taxon>
    </lineage>
</organism>
<evidence type="ECO:0000313" key="2">
    <source>
        <dbReference type="EMBL" id="TCN65410.1"/>
    </source>
</evidence>
<gene>
    <name evidence="2" type="ORF">CLV25_11190</name>
</gene>
<dbReference type="RefSeq" id="WP_131839787.1">
    <property type="nucleotide sequence ID" value="NZ_SLWB01000011.1"/>
</dbReference>
<evidence type="ECO:0008006" key="4">
    <source>
        <dbReference type="Google" id="ProtNLM"/>
    </source>
</evidence>
<keyword evidence="3" id="KW-1185">Reference proteome</keyword>
<evidence type="ECO:0000313" key="3">
    <source>
        <dbReference type="Proteomes" id="UP000294830"/>
    </source>
</evidence>
<comment type="caution">
    <text evidence="2">The sequence shown here is derived from an EMBL/GenBank/DDBJ whole genome shotgun (WGS) entry which is preliminary data.</text>
</comment>
<dbReference type="EMBL" id="SLWB01000011">
    <property type="protein sequence ID" value="TCN65410.1"/>
    <property type="molecule type" value="Genomic_DNA"/>
</dbReference>
<accession>A0A4V6NLW2</accession>
<dbReference type="OrthoDB" id="964341at2"/>
<dbReference type="Proteomes" id="UP000294830">
    <property type="component" value="Unassembled WGS sequence"/>
</dbReference>
<keyword evidence="1" id="KW-0472">Membrane</keyword>
<name>A0A4V6NLW2_9BACT</name>
<evidence type="ECO:0000256" key="1">
    <source>
        <dbReference type="SAM" id="Phobius"/>
    </source>
</evidence>
<reference evidence="2 3" key="1">
    <citation type="submission" date="2019-03" db="EMBL/GenBank/DDBJ databases">
        <title>Genomic Encyclopedia of Archaeal and Bacterial Type Strains, Phase II (KMG-II): from individual species to whole genera.</title>
        <authorList>
            <person name="Goeker M."/>
        </authorList>
    </citation>
    <scope>NUCLEOTIDE SEQUENCE [LARGE SCALE GENOMIC DNA]</scope>
    <source>
        <strain evidence="2 3">RL-C</strain>
    </source>
</reference>
<protein>
    <recommendedName>
        <fullName evidence="4">PIN domain-containing protein</fullName>
    </recommendedName>
</protein>
<keyword evidence="1" id="KW-1133">Transmembrane helix</keyword>
<keyword evidence="1" id="KW-0812">Transmembrane</keyword>
<dbReference type="AlphaFoldDB" id="A0A4V6NLW2"/>
<sequence length="163" mass="18486">MSNLERVKKYLSGKNIVLDCNIFILLIIGSLGHEHVRKNKRTNIFDVNDYLLLMNIISNSNIITTPNILTEASNLLENYEYSGAKIGLKGISTLINNTIEVYKSSSELIYHESFLKFGLSDTSVFNLCYEKKAVAITIDFPLYGYLSSLSLDVINFNHLRIEL</sequence>